<dbReference type="InterPro" id="IPR012964">
    <property type="entry name" value="DUF1702"/>
</dbReference>
<dbReference type="OrthoDB" id="2530105at2"/>
<dbReference type="Pfam" id="PF08012">
    <property type="entry name" value="DUF1702"/>
    <property type="match status" value="1"/>
</dbReference>
<organism evidence="1 2">
    <name type="scientific">Nonomuraea jiangxiensis</name>
    <dbReference type="NCBI Taxonomy" id="633440"/>
    <lineage>
        <taxon>Bacteria</taxon>
        <taxon>Bacillati</taxon>
        <taxon>Actinomycetota</taxon>
        <taxon>Actinomycetes</taxon>
        <taxon>Streptosporangiales</taxon>
        <taxon>Streptosporangiaceae</taxon>
        <taxon>Nonomuraea</taxon>
    </lineage>
</organism>
<evidence type="ECO:0008006" key="3">
    <source>
        <dbReference type="Google" id="ProtNLM"/>
    </source>
</evidence>
<name>A0A1G8IH96_9ACTN</name>
<dbReference type="EMBL" id="FNDJ01000004">
    <property type="protein sequence ID" value="SDI18167.1"/>
    <property type="molecule type" value="Genomic_DNA"/>
</dbReference>
<keyword evidence="2" id="KW-1185">Reference proteome</keyword>
<dbReference type="STRING" id="633440.SAMN05421869_104489"/>
<dbReference type="Proteomes" id="UP000199202">
    <property type="component" value="Unassembled WGS sequence"/>
</dbReference>
<accession>A0A1G8IH96</accession>
<reference evidence="1 2" key="1">
    <citation type="submission" date="2016-10" db="EMBL/GenBank/DDBJ databases">
        <authorList>
            <person name="de Groot N.N."/>
        </authorList>
    </citation>
    <scope>NUCLEOTIDE SEQUENCE [LARGE SCALE GENOMIC DNA]</scope>
    <source>
        <strain evidence="1 2">CGMCC 4.6533</strain>
    </source>
</reference>
<evidence type="ECO:0000313" key="1">
    <source>
        <dbReference type="EMBL" id="SDI18167.1"/>
    </source>
</evidence>
<dbReference type="AlphaFoldDB" id="A0A1G8IH96"/>
<gene>
    <name evidence="1" type="ORF">SAMN05421869_104489</name>
</gene>
<dbReference type="RefSeq" id="WP_090930937.1">
    <property type="nucleotide sequence ID" value="NZ_FNDJ01000004.1"/>
</dbReference>
<sequence length="324" mass="35793">MTSSLRALRRRLITPGPSLMRDTVGGFHEKNPESRELLETVGHSFLAGYAYAVEARSPADAEERLEQVPRRFKGFAYEGAGMGFAILDAVPIWSSGNVSRFLTGRGQFHNYMVYVGVGWAMAKLPRFLWPKSSEFDPLLLWLILDGYGFHQAFFRTDTYVRGHYVDPDFRWPGGPFGSYANRAIDQGIGRALWFVGGTDVDQVASLVDGYDTARRPDLYAGVGLAATYAGGSSAAELRRLRELAGDHRIHLAQGSVFAAEARIRADLLVPHNEVATGVLCGISPQEAARISHQARPVGTPRGDLPAYEVWRQTIAEQFVTLGRY</sequence>
<protein>
    <recommendedName>
        <fullName evidence="3">Enediyne biosynthesis protein</fullName>
    </recommendedName>
</protein>
<proteinExistence type="predicted"/>
<evidence type="ECO:0000313" key="2">
    <source>
        <dbReference type="Proteomes" id="UP000199202"/>
    </source>
</evidence>